<dbReference type="AlphaFoldDB" id="A0AAN7WNX8"/>
<dbReference type="PRINTS" id="PR00619">
    <property type="entry name" value="GATAZNFINGER"/>
</dbReference>
<evidence type="ECO:0000256" key="6">
    <source>
        <dbReference type="PROSITE-ProRule" id="PRU00094"/>
    </source>
</evidence>
<dbReference type="FunFam" id="3.30.50.10:FF:000007">
    <property type="entry name" value="Nitrogen regulatory AreA, N-terminal"/>
    <property type="match status" value="1"/>
</dbReference>
<name>A0AAN7WNX8_9SACH</name>
<dbReference type="PROSITE" id="PS50114">
    <property type="entry name" value="GATA_ZN_FINGER_2"/>
    <property type="match status" value="1"/>
</dbReference>
<comment type="caution">
    <text evidence="9">The sequence shown here is derived from an EMBL/GenBank/DDBJ whole genome shotgun (WGS) entry which is preliminary data.</text>
</comment>
<evidence type="ECO:0000313" key="9">
    <source>
        <dbReference type="EMBL" id="KAK5778912.1"/>
    </source>
</evidence>
<dbReference type="PROSITE" id="PS00344">
    <property type="entry name" value="GATA_ZN_FINGER_1"/>
    <property type="match status" value="1"/>
</dbReference>
<feature type="compositionally biased region" description="Low complexity" evidence="7">
    <location>
        <begin position="359"/>
        <end position="387"/>
    </location>
</feature>
<dbReference type="SMART" id="SM00401">
    <property type="entry name" value="ZnF_GATA"/>
    <property type="match status" value="1"/>
</dbReference>
<feature type="region of interest" description="Disordered" evidence="7">
    <location>
        <begin position="357"/>
        <end position="387"/>
    </location>
</feature>
<evidence type="ECO:0000259" key="8">
    <source>
        <dbReference type="PROSITE" id="PS50114"/>
    </source>
</evidence>
<reference evidence="10" key="1">
    <citation type="submission" date="2023-07" db="EMBL/GenBank/DDBJ databases">
        <title>A draft genome of Kazachstania heterogenica Y-27499.</title>
        <authorList>
            <person name="Donic C."/>
            <person name="Kralova J.S."/>
            <person name="Fidel L."/>
            <person name="Ben-Dor S."/>
            <person name="Jung S."/>
        </authorList>
    </citation>
    <scope>NUCLEOTIDE SEQUENCE [LARGE SCALE GENOMIC DNA]</scope>
    <source>
        <strain evidence="10">Y27499</strain>
    </source>
</reference>
<sequence length="841" mass="92278">MFSQIENGNMNIKPTVEKIGNKNGNPGYGGFDSMLEALPDDITFDTFFHDGLYTNSSNSSQNNLNGNIRTSEGVNNVITQSKSTTEFGVFNNITTTQPIDITSNSNNLQNGEIPQLWDFTTENFQMTPSNSSDSATISAPNSFSSEPNRSIPFASRFHSNNNYNSTITNKVLHGSSYSNQNLMNFLYQNSPSQHNNNILHIVSNYSPAFNNNNSTFNSFSDNKDKDKSDTITNKPISIPLTVNNTTNSIRKSQSFARQLSSTSLSSLNVKRNSSISELSTSSNVGSVGVKKPPIQCYNCKTFKTPLWRRDTNGNTLCNACGLFQKLHGTMRPLSLKTDVIKKRNSKKRMKKNQELVLDNNNSNSNSNNMHNGNGKVKLNNGNRRNNETLLTNLSNSSISKNIVPKSIVQPTATTAMTATTTTNSTIRNKTFSISDHSLLTTTATTAMTPTTTTTKMANSIKDSINSNKGNSIEISHINTMNSNGIAGNRRSSTSSNTSSRSSSSRSMVPILPKPPVFSTNNVPFNIMPHSYGSLSASTSSSSSPRYVAHYPGNNNNTLINGFPINSNSSMNQGASPLQASTFSTSAGRYTSSSVVTINGNTTNNGINILRGRNSRNASHSSSFVANSLHNLQNIQQQQSSANGNHRVTSPNISTSWNSYSNKITRVVSSNKLDSPSNNQQKSFETIDTNKESQQNSNSLSHTSLLSQQLQQNRISISTQPIPQSSDLQHIDKSVSMTLSNLNPSAIRNKSSISQMTSTLNHNLSTNSNGMTNSYSESVQFQRHGSLQQQQLISNYQSTVYSTLYQDSSQLRQEERELETSKVTKTMQEKVEDELEWLKFGI</sequence>
<dbReference type="Pfam" id="PF00320">
    <property type="entry name" value="GATA"/>
    <property type="match status" value="1"/>
</dbReference>
<evidence type="ECO:0000313" key="10">
    <source>
        <dbReference type="Proteomes" id="UP001306508"/>
    </source>
</evidence>
<keyword evidence="10" id="KW-1185">Reference proteome</keyword>
<organism evidence="9 10">
    <name type="scientific">Arxiozyma heterogenica</name>
    <dbReference type="NCBI Taxonomy" id="278026"/>
    <lineage>
        <taxon>Eukaryota</taxon>
        <taxon>Fungi</taxon>
        <taxon>Dikarya</taxon>
        <taxon>Ascomycota</taxon>
        <taxon>Saccharomycotina</taxon>
        <taxon>Saccharomycetes</taxon>
        <taxon>Saccharomycetales</taxon>
        <taxon>Saccharomycetaceae</taxon>
        <taxon>Arxiozyma</taxon>
    </lineage>
</organism>
<feature type="domain" description="GATA-type" evidence="8">
    <location>
        <begin position="290"/>
        <end position="343"/>
    </location>
</feature>
<accession>A0AAN7WNX8</accession>
<comment type="subcellular location">
    <subcellularLocation>
        <location evidence="1">Nucleus</location>
    </subcellularLocation>
</comment>
<proteinExistence type="predicted"/>
<keyword evidence="5" id="KW-0539">Nucleus</keyword>
<feature type="region of interest" description="Disordered" evidence="7">
    <location>
        <begin position="479"/>
        <end position="512"/>
    </location>
</feature>
<evidence type="ECO:0000256" key="7">
    <source>
        <dbReference type="SAM" id="MobiDB-lite"/>
    </source>
</evidence>
<keyword evidence="3 6" id="KW-0863">Zinc-finger</keyword>
<dbReference type="Gene3D" id="3.30.50.10">
    <property type="entry name" value="Erythroid Transcription Factor GATA-1, subunit A"/>
    <property type="match status" value="1"/>
</dbReference>
<dbReference type="GO" id="GO:0000978">
    <property type="term" value="F:RNA polymerase II cis-regulatory region sequence-specific DNA binding"/>
    <property type="evidence" value="ECO:0007669"/>
    <property type="project" value="TreeGrafter"/>
</dbReference>
<evidence type="ECO:0000256" key="2">
    <source>
        <dbReference type="ARBA" id="ARBA00022723"/>
    </source>
</evidence>
<evidence type="ECO:0000256" key="1">
    <source>
        <dbReference type="ARBA" id="ARBA00004123"/>
    </source>
</evidence>
<keyword evidence="2" id="KW-0479">Metal-binding</keyword>
<gene>
    <name evidence="9" type="ORF">RI543_003840</name>
</gene>
<dbReference type="CDD" id="cd00202">
    <property type="entry name" value="ZnF_GATA"/>
    <property type="match status" value="1"/>
</dbReference>
<dbReference type="PANTHER" id="PTHR10071:SF281">
    <property type="entry name" value="BOX A-BINDING FACTOR-RELATED"/>
    <property type="match status" value="1"/>
</dbReference>
<dbReference type="InterPro" id="IPR013088">
    <property type="entry name" value="Znf_NHR/GATA"/>
</dbReference>
<dbReference type="GO" id="GO:0000981">
    <property type="term" value="F:DNA-binding transcription factor activity, RNA polymerase II-specific"/>
    <property type="evidence" value="ECO:0007669"/>
    <property type="project" value="TreeGrafter"/>
</dbReference>
<evidence type="ECO:0000256" key="4">
    <source>
        <dbReference type="ARBA" id="ARBA00022833"/>
    </source>
</evidence>
<dbReference type="GO" id="GO:0000122">
    <property type="term" value="P:negative regulation of transcription by RNA polymerase II"/>
    <property type="evidence" value="ECO:0007669"/>
    <property type="project" value="TreeGrafter"/>
</dbReference>
<evidence type="ECO:0000256" key="5">
    <source>
        <dbReference type="ARBA" id="ARBA00023242"/>
    </source>
</evidence>
<dbReference type="GO" id="GO:0005634">
    <property type="term" value="C:nucleus"/>
    <property type="evidence" value="ECO:0007669"/>
    <property type="project" value="UniProtKB-SubCell"/>
</dbReference>
<keyword evidence="4" id="KW-0862">Zinc</keyword>
<dbReference type="Proteomes" id="UP001306508">
    <property type="component" value="Unassembled WGS sequence"/>
</dbReference>
<dbReference type="PANTHER" id="PTHR10071">
    <property type="entry name" value="TRANSCRIPTION FACTOR GATA FAMILY MEMBER"/>
    <property type="match status" value="1"/>
</dbReference>
<dbReference type="InterPro" id="IPR000679">
    <property type="entry name" value="Znf_GATA"/>
</dbReference>
<dbReference type="EMBL" id="JAWIZZ010000051">
    <property type="protein sequence ID" value="KAK5778912.1"/>
    <property type="molecule type" value="Genomic_DNA"/>
</dbReference>
<evidence type="ECO:0000256" key="3">
    <source>
        <dbReference type="ARBA" id="ARBA00022771"/>
    </source>
</evidence>
<dbReference type="InterPro" id="IPR039355">
    <property type="entry name" value="Transcription_factor_GATA"/>
</dbReference>
<dbReference type="SUPFAM" id="SSF57716">
    <property type="entry name" value="Glucocorticoid receptor-like (DNA-binding domain)"/>
    <property type="match status" value="1"/>
</dbReference>
<dbReference type="GO" id="GO:0008270">
    <property type="term" value="F:zinc ion binding"/>
    <property type="evidence" value="ECO:0007669"/>
    <property type="project" value="UniProtKB-KW"/>
</dbReference>
<dbReference type="GO" id="GO:0045944">
    <property type="term" value="P:positive regulation of transcription by RNA polymerase II"/>
    <property type="evidence" value="ECO:0007669"/>
    <property type="project" value="TreeGrafter"/>
</dbReference>
<feature type="compositionally biased region" description="Low complexity" evidence="7">
    <location>
        <begin position="488"/>
        <end position="506"/>
    </location>
</feature>
<feature type="region of interest" description="Disordered" evidence="7">
    <location>
        <begin position="635"/>
        <end position="655"/>
    </location>
</feature>
<protein>
    <recommendedName>
        <fullName evidence="8">GATA-type domain-containing protein</fullName>
    </recommendedName>
</protein>